<keyword evidence="5 6" id="KW-0539">Nucleus</keyword>
<dbReference type="PROSITE" id="PS50294">
    <property type="entry name" value="WD_REPEATS_REGION"/>
    <property type="match status" value="2"/>
</dbReference>
<evidence type="ECO:0000256" key="7">
    <source>
        <dbReference type="PROSITE-ProRule" id="PRU00221"/>
    </source>
</evidence>
<dbReference type="InterPro" id="IPR028599">
    <property type="entry name" value="WDR12/Ytm1"/>
</dbReference>
<sequence>MGSTGEETQITCKFVTRLPEKYRISPTPFAVPGKLTRYGLSEVINHLLALDPPKPFDFLVDGELVRTSLEKLLLRKGVSAESTLEVEYIPAVGPPSEEATGKHDDWVAGVCGSWGGAIATASYDGTTRLYSPKGKHLVTLDGHAQPVVAVTLLPPTEDDGNGCVVVSGGHDCVVRAWDVVVDAKGDSAKHVGSSRVFVGHEGTITSVAASPDGVCFASGSYDKTARVWARTRSVFEALGIPDPNDAKKKPAEEEEEEEEELPAGVVVLRGHTDAVTAVAWESVDVVWTGSMDHSLKSFDADAGTCVQTYAAPKCVMGLAVRAGGGMLAWCGGGDRMVHFWDPRVGNATGATTSLASHTEMVVSVAWCPGSEYQLASTAYDGNVKLWDIRGKLPLHTVKAHPGKPHTARALCVDYHGPNRVVSGGIDGRLRIFKVDNEDRAS</sequence>
<keyword evidence="2 6" id="KW-0698">rRNA processing</keyword>
<comment type="similarity">
    <text evidence="6">Belongs to the WD repeat WDR12/YTM1 family.</text>
</comment>
<dbReference type="GO" id="GO:0005730">
    <property type="term" value="C:nucleolus"/>
    <property type="evidence" value="ECO:0007669"/>
    <property type="project" value="UniProtKB-SubCell"/>
</dbReference>
<proteinExistence type="inferred from homology"/>
<feature type="domain" description="NLE" evidence="9">
    <location>
        <begin position="10"/>
        <end position="73"/>
    </location>
</feature>
<dbReference type="SMART" id="SM00320">
    <property type="entry name" value="WD40"/>
    <property type="match status" value="7"/>
</dbReference>
<dbReference type="PROSITE" id="PS00678">
    <property type="entry name" value="WD_REPEATS_1"/>
    <property type="match status" value="2"/>
</dbReference>
<protein>
    <recommendedName>
        <fullName evidence="6">Ribosome biogenesis protein WDR12 homolog</fullName>
    </recommendedName>
</protein>
<dbReference type="GO" id="GO:0030687">
    <property type="term" value="C:preribosome, large subunit precursor"/>
    <property type="evidence" value="ECO:0007669"/>
    <property type="project" value="UniProtKB-UniRule"/>
</dbReference>
<evidence type="ECO:0000256" key="5">
    <source>
        <dbReference type="ARBA" id="ARBA00023242"/>
    </source>
</evidence>
<evidence type="ECO:0000256" key="8">
    <source>
        <dbReference type="SAM" id="MobiDB-lite"/>
    </source>
</evidence>
<dbReference type="OrthoDB" id="10251381at2759"/>
<dbReference type="InterPro" id="IPR012972">
    <property type="entry name" value="NLE"/>
</dbReference>
<dbReference type="STRING" id="564608.C1N4Z8"/>
<dbReference type="CDD" id="cd00200">
    <property type="entry name" value="WD40"/>
    <property type="match status" value="1"/>
</dbReference>
<dbReference type="PANTHER" id="PTHR19855:SF11">
    <property type="entry name" value="RIBOSOME BIOGENESIS PROTEIN WDR12"/>
    <property type="match status" value="1"/>
</dbReference>
<dbReference type="Pfam" id="PF08154">
    <property type="entry name" value="NLE"/>
    <property type="match status" value="1"/>
</dbReference>
<comment type="subcellular location">
    <subcellularLocation>
        <location evidence="6">Nucleus</location>
        <location evidence="6">Nucleolus</location>
    </subcellularLocation>
    <subcellularLocation>
        <location evidence="6">Nucleus</location>
        <location evidence="6">Nucleoplasm</location>
    </subcellularLocation>
</comment>
<dbReference type="InterPro" id="IPR036322">
    <property type="entry name" value="WD40_repeat_dom_sf"/>
</dbReference>
<evidence type="ECO:0000256" key="6">
    <source>
        <dbReference type="HAMAP-Rule" id="MF_03029"/>
    </source>
</evidence>
<dbReference type="eggNOG" id="KOG0313">
    <property type="taxonomic scope" value="Eukaryota"/>
</dbReference>
<feature type="repeat" description="WD" evidence="7">
    <location>
        <begin position="140"/>
        <end position="179"/>
    </location>
</feature>
<dbReference type="PANTHER" id="PTHR19855">
    <property type="entry name" value="WD40 REPEAT PROTEIN 12, 37"/>
    <property type="match status" value="1"/>
</dbReference>
<dbReference type="HAMAP" id="MF_03029">
    <property type="entry name" value="WDR12"/>
    <property type="match status" value="1"/>
</dbReference>
<keyword evidence="4" id="KW-0677">Repeat</keyword>
<dbReference type="KEGG" id="mpp:MICPUCDRAFT_21888"/>
<dbReference type="RefSeq" id="XP_003063083.1">
    <property type="nucleotide sequence ID" value="XM_003063037.1"/>
</dbReference>
<accession>C1N4Z8</accession>
<gene>
    <name evidence="10" type="ORF">MICPUCDRAFT_21888</name>
</gene>
<organism evidence="11">
    <name type="scientific">Micromonas pusilla (strain CCMP1545)</name>
    <name type="common">Picoplanktonic green alga</name>
    <dbReference type="NCBI Taxonomy" id="564608"/>
    <lineage>
        <taxon>Eukaryota</taxon>
        <taxon>Viridiplantae</taxon>
        <taxon>Chlorophyta</taxon>
        <taxon>Mamiellophyceae</taxon>
        <taxon>Mamiellales</taxon>
        <taxon>Mamiellaceae</taxon>
        <taxon>Micromonas</taxon>
    </lineage>
</organism>
<dbReference type="Proteomes" id="UP000001876">
    <property type="component" value="Unassembled WGS sequence"/>
</dbReference>
<keyword evidence="11" id="KW-1185">Reference proteome</keyword>
<dbReference type="GeneID" id="9688321"/>
<feature type="repeat" description="WD" evidence="7">
    <location>
        <begin position="354"/>
        <end position="396"/>
    </location>
</feature>
<name>C1N4Z8_MICPC</name>
<dbReference type="GO" id="GO:0000466">
    <property type="term" value="P:maturation of 5.8S rRNA from tricistronic rRNA transcript (SSU-rRNA, 5.8S rRNA, LSU-rRNA)"/>
    <property type="evidence" value="ECO:0007669"/>
    <property type="project" value="UniProtKB-UniRule"/>
</dbReference>
<dbReference type="InterPro" id="IPR019775">
    <property type="entry name" value="WD40_repeat_CS"/>
</dbReference>
<comment type="function">
    <text evidence="6">Required for maturation of ribosomal RNAs and formation of the large ribosomal subunit.</text>
</comment>
<dbReference type="InterPro" id="IPR020472">
    <property type="entry name" value="WD40_PAC1"/>
</dbReference>
<dbReference type="InterPro" id="IPR015943">
    <property type="entry name" value="WD40/YVTN_repeat-like_dom_sf"/>
</dbReference>
<keyword evidence="1 6" id="KW-0690">Ribosome biogenesis</keyword>
<dbReference type="GO" id="GO:0000463">
    <property type="term" value="P:maturation of LSU-rRNA from tricistronic rRNA transcript (SSU-rRNA, 5.8S rRNA, LSU-rRNA)"/>
    <property type="evidence" value="ECO:0007669"/>
    <property type="project" value="UniProtKB-UniRule"/>
</dbReference>
<evidence type="ECO:0000256" key="4">
    <source>
        <dbReference type="ARBA" id="ARBA00022737"/>
    </source>
</evidence>
<dbReference type="PROSITE" id="PS50082">
    <property type="entry name" value="WD_REPEATS_2"/>
    <property type="match status" value="4"/>
</dbReference>
<keyword evidence="3 7" id="KW-0853">WD repeat</keyword>
<dbReference type="InterPro" id="IPR001680">
    <property type="entry name" value="WD40_rpt"/>
</dbReference>
<dbReference type="Gene3D" id="2.130.10.10">
    <property type="entry name" value="YVTN repeat-like/Quinoprotein amine dehydrogenase"/>
    <property type="match status" value="3"/>
</dbReference>
<dbReference type="OMA" id="DHKYVEF"/>
<evidence type="ECO:0000259" key="9">
    <source>
        <dbReference type="Pfam" id="PF08154"/>
    </source>
</evidence>
<dbReference type="Pfam" id="PF00400">
    <property type="entry name" value="WD40"/>
    <property type="match status" value="5"/>
</dbReference>
<feature type="region of interest" description="Disordered" evidence="8">
    <location>
        <begin position="239"/>
        <end position="259"/>
    </location>
</feature>
<evidence type="ECO:0000256" key="2">
    <source>
        <dbReference type="ARBA" id="ARBA00022552"/>
    </source>
</evidence>
<dbReference type="PRINTS" id="PR00320">
    <property type="entry name" value="GPROTEINBRPT"/>
</dbReference>
<evidence type="ECO:0000313" key="10">
    <source>
        <dbReference type="EMBL" id="EEH53022.1"/>
    </source>
</evidence>
<dbReference type="AlphaFoldDB" id="C1N4Z8"/>
<reference evidence="10 11" key="1">
    <citation type="journal article" date="2009" name="Science">
        <title>Green evolution and dynamic adaptations revealed by genomes of the marine picoeukaryotes Micromonas.</title>
        <authorList>
            <person name="Worden A.Z."/>
            <person name="Lee J.H."/>
            <person name="Mock T."/>
            <person name="Rouze P."/>
            <person name="Simmons M.P."/>
            <person name="Aerts A.L."/>
            <person name="Allen A.E."/>
            <person name="Cuvelier M.L."/>
            <person name="Derelle E."/>
            <person name="Everett M.V."/>
            <person name="Foulon E."/>
            <person name="Grimwood J."/>
            <person name="Gundlach H."/>
            <person name="Henrissat B."/>
            <person name="Napoli C."/>
            <person name="McDonald S.M."/>
            <person name="Parker M.S."/>
            <person name="Rombauts S."/>
            <person name="Salamov A."/>
            <person name="Von Dassow P."/>
            <person name="Badger J.H."/>
            <person name="Coutinho P.M."/>
            <person name="Demir E."/>
            <person name="Dubchak I."/>
            <person name="Gentemann C."/>
            <person name="Eikrem W."/>
            <person name="Gready J.E."/>
            <person name="John U."/>
            <person name="Lanier W."/>
            <person name="Lindquist E.A."/>
            <person name="Lucas S."/>
            <person name="Mayer K.F."/>
            <person name="Moreau H."/>
            <person name="Not F."/>
            <person name="Otillar R."/>
            <person name="Panaud O."/>
            <person name="Pangilinan J."/>
            <person name="Paulsen I."/>
            <person name="Piegu B."/>
            <person name="Poliakov A."/>
            <person name="Robbens S."/>
            <person name="Schmutz J."/>
            <person name="Toulza E."/>
            <person name="Wyss T."/>
            <person name="Zelensky A."/>
            <person name="Zhou K."/>
            <person name="Armbrust E.V."/>
            <person name="Bhattacharya D."/>
            <person name="Goodenough U.W."/>
            <person name="Van de Peer Y."/>
            <person name="Grigoriev I.V."/>
        </authorList>
    </citation>
    <scope>NUCLEOTIDE SEQUENCE [LARGE SCALE GENOMIC DNA]</scope>
    <source>
        <strain evidence="10 11">CCMP1545</strain>
    </source>
</reference>
<feature type="repeat" description="WD" evidence="7">
    <location>
        <begin position="268"/>
        <end position="308"/>
    </location>
</feature>
<feature type="repeat" description="WD" evidence="7">
    <location>
        <begin position="197"/>
        <end position="228"/>
    </location>
</feature>
<evidence type="ECO:0000256" key="1">
    <source>
        <dbReference type="ARBA" id="ARBA00022517"/>
    </source>
</evidence>
<dbReference type="GO" id="GO:0043021">
    <property type="term" value="F:ribonucleoprotein complex binding"/>
    <property type="evidence" value="ECO:0007669"/>
    <property type="project" value="UniProtKB-UniRule"/>
</dbReference>
<dbReference type="GO" id="GO:0005654">
    <property type="term" value="C:nucleoplasm"/>
    <property type="evidence" value="ECO:0007669"/>
    <property type="project" value="UniProtKB-SubCell"/>
</dbReference>
<evidence type="ECO:0000313" key="11">
    <source>
        <dbReference type="Proteomes" id="UP000001876"/>
    </source>
</evidence>
<dbReference type="EMBL" id="GG663747">
    <property type="protein sequence ID" value="EEH53022.1"/>
    <property type="molecule type" value="Genomic_DNA"/>
</dbReference>
<dbReference type="SUPFAM" id="SSF50978">
    <property type="entry name" value="WD40 repeat-like"/>
    <property type="match status" value="1"/>
</dbReference>
<evidence type="ECO:0000256" key="3">
    <source>
        <dbReference type="ARBA" id="ARBA00022574"/>
    </source>
</evidence>